<name>A0ACC0J1X2_9ERIC</name>
<sequence length="450" mass="49865">MDFLQHVRHSRAKQYLDGFPNALSLLFEATATEDKEQFLDLLEKNPGVLEDSTTAVASDENSTAVASDETQLHTASKLGQIVIVREIVPRKPEFAREFNQDGYGCLHLASSMGHREVVHYLIKCNIVKDLCLFKDKFGMTPLHSAAVNGRLEVMRASLLDAWPESVMVETGRREAALHITGVYNQMSEAEELINAKDGGGNTVLHLATSRKQFQTLETLLVGNPTIKASVEVNTVNAHGFTALDSFDVQLPSGKEMDMEIDKILRRAGALQARHLTTPNLGLPNGRDEVLIDIKNIFNKQPSHDPFIKSSKNLKQPPIDDAYNIMLLAAVVVATMTFYTALCRLDTLQQNIIIPTGLFIFFNSAGFFTSIAMIIYLTDEQPMKLWLLISLSSLLGSYTCLITKISPNVPLNLLCLASPALLLAAARVFAIFCSSSCKYLPWKCTRNLDIY</sequence>
<protein>
    <submittedName>
        <fullName evidence="1">Ankyrin repeat-containing protein BDA1</fullName>
    </submittedName>
</protein>
<evidence type="ECO:0000313" key="1">
    <source>
        <dbReference type="EMBL" id="KAI8031501.1"/>
    </source>
</evidence>
<comment type="caution">
    <text evidence="1">The sequence shown here is derived from an EMBL/GenBank/DDBJ whole genome shotgun (WGS) entry which is preliminary data.</text>
</comment>
<keyword evidence="2" id="KW-1185">Reference proteome</keyword>
<evidence type="ECO:0000313" key="2">
    <source>
        <dbReference type="Proteomes" id="UP001060215"/>
    </source>
</evidence>
<dbReference type="Proteomes" id="UP001060215">
    <property type="component" value="Chromosome 1"/>
</dbReference>
<accession>A0ACC0J1X2</accession>
<organism evidence="1 2">
    <name type="scientific">Camellia lanceoleosa</name>
    <dbReference type="NCBI Taxonomy" id="1840588"/>
    <lineage>
        <taxon>Eukaryota</taxon>
        <taxon>Viridiplantae</taxon>
        <taxon>Streptophyta</taxon>
        <taxon>Embryophyta</taxon>
        <taxon>Tracheophyta</taxon>
        <taxon>Spermatophyta</taxon>
        <taxon>Magnoliopsida</taxon>
        <taxon>eudicotyledons</taxon>
        <taxon>Gunneridae</taxon>
        <taxon>Pentapetalae</taxon>
        <taxon>asterids</taxon>
        <taxon>Ericales</taxon>
        <taxon>Theaceae</taxon>
        <taxon>Camellia</taxon>
    </lineage>
</organism>
<proteinExistence type="predicted"/>
<gene>
    <name evidence="1" type="ORF">LOK49_LG01G01170</name>
</gene>
<dbReference type="EMBL" id="CM045758">
    <property type="protein sequence ID" value="KAI8031501.1"/>
    <property type="molecule type" value="Genomic_DNA"/>
</dbReference>
<reference evidence="1 2" key="1">
    <citation type="journal article" date="2022" name="Plant J.">
        <title>Chromosome-level genome of Camellia lanceoleosa provides a valuable resource for understanding genome evolution and self-incompatibility.</title>
        <authorList>
            <person name="Gong W."/>
            <person name="Xiao S."/>
            <person name="Wang L."/>
            <person name="Liao Z."/>
            <person name="Chang Y."/>
            <person name="Mo W."/>
            <person name="Hu G."/>
            <person name="Li W."/>
            <person name="Zhao G."/>
            <person name="Zhu H."/>
            <person name="Hu X."/>
            <person name="Ji K."/>
            <person name="Xiang X."/>
            <person name="Song Q."/>
            <person name="Yuan D."/>
            <person name="Jin S."/>
            <person name="Zhang L."/>
        </authorList>
    </citation>
    <scope>NUCLEOTIDE SEQUENCE [LARGE SCALE GENOMIC DNA]</scope>
    <source>
        <strain evidence="1">SQ_2022a</strain>
    </source>
</reference>